<accession>A0A511NCT1</accession>
<protein>
    <submittedName>
        <fullName evidence="1">Uncharacterized protein</fullName>
    </submittedName>
</protein>
<sequence length="63" mass="7409">MIIKNHTKNLNPQGGQGLVRKLIIFLCKKSIRKIIRLIIEKLINEVDALQLIEFVIEFFENFN</sequence>
<name>A0A511NCT1_9FLAO</name>
<keyword evidence="2" id="KW-1185">Reference proteome</keyword>
<gene>
    <name evidence="1" type="ORF">EB1_04140</name>
</gene>
<dbReference type="EMBL" id="BJXC01000002">
    <property type="protein sequence ID" value="GEM50624.1"/>
    <property type="molecule type" value="Genomic_DNA"/>
</dbReference>
<reference evidence="1 2" key="1">
    <citation type="submission" date="2019-07" db="EMBL/GenBank/DDBJ databases">
        <title>Whole genome shotgun sequence of Empedobacter brevis NBRC 14943.</title>
        <authorList>
            <person name="Hosoyama A."/>
            <person name="Uohara A."/>
            <person name="Ohji S."/>
            <person name="Ichikawa N."/>
        </authorList>
    </citation>
    <scope>NUCLEOTIDE SEQUENCE [LARGE SCALE GENOMIC DNA]</scope>
    <source>
        <strain evidence="1 2">NBRC 14943</strain>
    </source>
</reference>
<evidence type="ECO:0000313" key="2">
    <source>
        <dbReference type="Proteomes" id="UP000321245"/>
    </source>
</evidence>
<dbReference type="Proteomes" id="UP000321245">
    <property type="component" value="Unassembled WGS sequence"/>
</dbReference>
<proteinExistence type="predicted"/>
<evidence type="ECO:0000313" key="1">
    <source>
        <dbReference type="EMBL" id="GEM50624.1"/>
    </source>
</evidence>
<dbReference type="AlphaFoldDB" id="A0A511NCT1"/>
<organism evidence="1 2">
    <name type="scientific">Empedobacter brevis NBRC 14943 = ATCC 43319</name>
    <dbReference type="NCBI Taxonomy" id="1218108"/>
    <lineage>
        <taxon>Bacteria</taxon>
        <taxon>Pseudomonadati</taxon>
        <taxon>Bacteroidota</taxon>
        <taxon>Flavobacteriia</taxon>
        <taxon>Flavobacteriales</taxon>
        <taxon>Weeksellaceae</taxon>
        <taxon>Empedobacter</taxon>
    </lineage>
</organism>
<comment type="caution">
    <text evidence="1">The sequence shown here is derived from an EMBL/GenBank/DDBJ whole genome shotgun (WGS) entry which is preliminary data.</text>
</comment>